<evidence type="ECO:0000313" key="2">
    <source>
        <dbReference type="EMBL" id="NWE06778.1"/>
    </source>
</evidence>
<gene>
    <name evidence="2" type="ORF">HX788_06700</name>
    <name evidence="3" type="ORF">HX795_29195</name>
</gene>
<evidence type="ECO:0000313" key="5">
    <source>
        <dbReference type="Proteomes" id="UP000590218"/>
    </source>
</evidence>
<dbReference type="Gene3D" id="1.10.150.690">
    <property type="entry name" value="DUF2063"/>
    <property type="match status" value="1"/>
</dbReference>
<feature type="domain" description="Putative DNA-binding" evidence="1">
    <location>
        <begin position="9"/>
        <end position="102"/>
    </location>
</feature>
<evidence type="ECO:0000313" key="3">
    <source>
        <dbReference type="EMBL" id="NWE86201.1"/>
    </source>
</evidence>
<name>A0A7Y8KE87_9PSED</name>
<reference evidence="4 5" key="1">
    <citation type="submission" date="2020-04" db="EMBL/GenBank/DDBJ databases">
        <title>Molecular characterization of pseudomonads from Agaricus bisporus reveal novel blotch 2 pathogens in Western Europe.</title>
        <authorList>
            <person name="Taparia T."/>
            <person name="Krijger M."/>
            <person name="Haynes E."/>
            <person name="Elpinstone J.G."/>
            <person name="Noble R."/>
            <person name="Van Der Wolf J."/>
        </authorList>
    </citation>
    <scope>NUCLEOTIDE SEQUENCE [LARGE SCALE GENOMIC DNA]</scope>
    <source>
        <strain evidence="3 5">K6002</strain>
        <strain evidence="2 4">K7002</strain>
    </source>
</reference>
<organism evidence="3 5">
    <name type="scientific">Pseudomonas edaphica</name>
    <dbReference type="NCBI Taxonomy" id="2006980"/>
    <lineage>
        <taxon>Bacteria</taxon>
        <taxon>Pseudomonadati</taxon>
        <taxon>Pseudomonadota</taxon>
        <taxon>Gammaproteobacteria</taxon>
        <taxon>Pseudomonadales</taxon>
        <taxon>Pseudomonadaceae</taxon>
        <taxon>Pseudomonas</taxon>
    </lineage>
</organism>
<dbReference type="Pfam" id="PF09836">
    <property type="entry name" value="DUF2063"/>
    <property type="match status" value="1"/>
</dbReference>
<accession>A0A7Y8KE87</accession>
<dbReference type="Proteomes" id="UP000590218">
    <property type="component" value="Unassembled WGS sequence"/>
</dbReference>
<evidence type="ECO:0000259" key="1">
    <source>
        <dbReference type="Pfam" id="PF09836"/>
    </source>
</evidence>
<dbReference type="InterPro" id="IPR018640">
    <property type="entry name" value="DUF2063"/>
</dbReference>
<dbReference type="InterPro" id="IPR044922">
    <property type="entry name" value="DUF2063_N_sf"/>
</dbReference>
<sequence length="264" mass="28824">MTLEELAVLQLEFSRALEDPAPSPRLPQSWLLAGVSGSERRFARYRSGLWQHQEQSLALTHPVIKALVGDEFFRTLAFSYGQRYPSHHPDLGRFGEHLAEFLGTYVPVAAYPYFADVAALEWAVHCACTASDVNALDARAMAAIGAQALESTQLTLAPGCALVSSGWPIFAIWAAHNKGDQSVPKVAGGACSALVYRSGWRVEVREVDAWEFTALARLLEHATLGDALLAAQEHYAMNRDDGAFIDSAAWVTRWLCDGLLVAIP</sequence>
<comment type="caution">
    <text evidence="3">The sequence shown here is derived from an EMBL/GenBank/DDBJ whole genome shotgun (WGS) entry which is preliminary data.</text>
</comment>
<keyword evidence="3" id="KW-0238">DNA-binding</keyword>
<dbReference type="EMBL" id="JACARL010000245">
    <property type="protein sequence ID" value="NWE86201.1"/>
    <property type="molecule type" value="Genomic_DNA"/>
</dbReference>
<dbReference type="Proteomes" id="UP000563268">
    <property type="component" value="Unassembled WGS sequence"/>
</dbReference>
<proteinExistence type="predicted"/>
<dbReference type="AlphaFoldDB" id="A0A7Y8KE87"/>
<protein>
    <submittedName>
        <fullName evidence="3">Putative DNA-binding domain-containing protein</fullName>
    </submittedName>
</protein>
<dbReference type="RefSeq" id="WP_017136222.1">
    <property type="nucleotide sequence ID" value="NZ_JACARL010000245.1"/>
</dbReference>
<evidence type="ECO:0000313" key="4">
    <source>
        <dbReference type="Proteomes" id="UP000563268"/>
    </source>
</evidence>
<dbReference type="GO" id="GO:0003677">
    <property type="term" value="F:DNA binding"/>
    <property type="evidence" value="ECO:0007669"/>
    <property type="project" value="UniProtKB-KW"/>
</dbReference>
<dbReference type="EMBL" id="JACARM010000014">
    <property type="protein sequence ID" value="NWE06778.1"/>
    <property type="molecule type" value="Genomic_DNA"/>
</dbReference>